<dbReference type="Gene3D" id="1.25.40.20">
    <property type="entry name" value="Ankyrin repeat-containing domain"/>
    <property type="match status" value="5"/>
</dbReference>
<feature type="compositionally biased region" description="Polar residues" evidence="1">
    <location>
        <begin position="231"/>
        <end position="241"/>
    </location>
</feature>
<comment type="caution">
    <text evidence="2">The sequence shown here is derived from an EMBL/GenBank/DDBJ whole genome shotgun (WGS) entry which is preliminary data.</text>
</comment>
<accession>A0A132NRP9</accession>
<feature type="region of interest" description="Disordered" evidence="1">
    <location>
        <begin position="176"/>
        <end position="196"/>
    </location>
</feature>
<gene>
    <name evidence="2" type="ORF">QR46_3246</name>
</gene>
<dbReference type="OrthoDB" id="10252497at2759"/>
<evidence type="ECO:0000313" key="2">
    <source>
        <dbReference type="EMBL" id="KWX12779.1"/>
    </source>
</evidence>
<evidence type="ECO:0000313" key="3">
    <source>
        <dbReference type="Proteomes" id="UP000070089"/>
    </source>
</evidence>
<dbReference type="VEuPathDB" id="GiardiaDB:QR46_3246"/>
<dbReference type="SUPFAM" id="SSF48403">
    <property type="entry name" value="Ankyrin repeat"/>
    <property type="match status" value="4"/>
</dbReference>
<protein>
    <submittedName>
        <fullName evidence="2">Protein 21.1</fullName>
    </submittedName>
</protein>
<proteinExistence type="predicted"/>
<dbReference type="PANTHER" id="PTHR24120:SF4">
    <property type="entry name" value="GH07239P"/>
    <property type="match status" value="1"/>
</dbReference>
<dbReference type="Pfam" id="PF00023">
    <property type="entry name" value="Ank"/>
    <property type="match status" value="1"/>
</dbReference>
<feature type="compositionally biased region" description="Low complexity" evidence="1">
    <location>
        <begin position="250"/>
        <end position="271"/>
    </location>
</feature>
<dbReference type="EMBL" id="JXTI01000100">
    <property type="protein sequence ID" value="KWX12779.1"/>
    <property type="molecule type" value="Genomic_DNA"/>
</dbReference>
<organism evidence="2 3">
    <name type="scientific">Giardia duodenalis assemblage B</name>
    <dbReference type="NCBI Taxonomy" id="1394984"/>
    <lineage>
        <taxon>Eukaryota</taxon>
        <taxon>Metamonada</taxon>
        <taxon>Diplomonadida</taxon>
        <taxon>Hexamitidae</taxon>
        <taxon>Giardiinae</taxon>
        <taxon>Giardia</taxon>
    </lineage>
</organism>
<dbReference type="InterPro" id="IPR036770">
    <property type="entry name" value="Ankyrin_rpt-contain_sf"/>
</dbReference>
<reference evidence="2 3" key="1">
    <citation type="journal article" date="2015" name="Mol. Biochem. Parasitol.">
        <title>Identification of polymorphic genes for use in assemblage B genotyping assays through comparative genomics of multiple assemblage B Giardia duodenalis isolates.</title>
        <authorList>
            <person name="Wielinga C."/>
            <person name="Thompson R.C."/>
            <person name="Monis P."/>
            <person name="Ryan U."/>
        </authorList>
    </citation>
    <scope>NUCLEOTIDE SEQUENCE [LARGE SCALE GENOMIC DNA]</scope>
    <source>
        <strain evidence="2 3">BAH15c1</strain>
    </source>
</reference>
<feature type="region of interest" description="Disordered" evidence="1">
    <location>
        <begin position="226"/>
        <end position="275"/>
    </location>
</feature>
<dbReference type="SMART" id="SM00248">
    <property type="entry name" value="ANK"/>
    <property type="match status" value="15"/>
</dbReference>
<sequence>MSLMSVNSEPIRKRLVTTLQPTSQQTSLANTLIEAYDVIPTPCYFYTPILRENDETTLREAARTGDMDTVSKKLGSLGLCSTDGRTALMEAATSGHLEIARLCMLEAGAITVPINKYNYPLILRNDLNVSWGPRLEETTDDTHQNTSNFGNFSLYHNRRDLINTMNDYDNLINSVSSRTNTNENNTEASGSTDEIDINDSAVFRASESMDTPSQAHSDSSYIYEVRPMNDGINTPPQNDITYNLDDSMEDSYSNISPNSSGSGSAPSSTDSQRTTSSIASTIVLNKGNTRHDTKFYVSSAEDRSFSISPWHSTYSTFLRRLLTEEEILSTPNSYRKAHEYPYARIAANTALTLAISNHHRSIVLLLIDKEMGMAGVTQLMVSAVKDDISAMLLSMEYINARDANRSTALSLATMFGHLKAAELIANEFVDMPDYPTWADPLIIAAKYNLLQHLSLFFDVVPKPVTSFISMDRIRMALIEATKAGHLAFIQILLSVCEHDKGVSTNVLITAAENGHLECLKYFAIARPKEFTANADLVLISAIRAYKQEVVEFICNWFAIGARPRPSPLFFAAISGNRYILDLVRKSSKVSDGITPLMIAAATGDVVGLKQHIGDARKRDVHGLTALMYAAMAGPMEDPLIYKELIELEAGINCVGGLFAIAHAIKSNNLGLVGQLLDYEAIMTFSNDLSILDIATEHGSPEAILKIVEYISAKKLAIFVKQRQISRYSQCSSPLLEAVEDFDNDGVRKYLYQANHCTDLWSPLQKAVYVRNQEAVTLLLCELGYINTMGYTALLYAITENNIEAARLLLSEINCTRYNERTCLMVAASLGFVELVRLLIPYEAGRQLVLETQRSCVQQLKATRTALSSCFLYEAGLISNDGSSALMCAASNKSVDCVRLLLEKEKTMVSHKGYSALALSMQENCLEAATMLYKYEKDVSKITDLMWAAFINDLDAIHKNINQVGARTVTQATALMYAATANNFGVVEILLPHEKQLVDDTGHSALMYAIEAKAIECVKILLPYESNLKTFKEKDVIDIAKSTKSQEVINIVKAHMDTIENTAKDSL</sequence>
<dbReference type="Proteomes" id="UP000070089">
    <property type="component" value="Unassembled WGS sequence"/>
</dbReference>
<dbReference type="InterPro" id="IPR002110">
    <property type="entry name" value="Ankyrin_rpt"/>
</dbReference>
<name>A0A132NRP9_GIAIN</name>
<dbReference type="AlphaFoldDB" id="A0A132NRP9"/>
<evidence type="ECO:0000256" key="1">
    <source>
        <dbReference type="SAM" id="MobiDB-lite"/>
    </source>
</evidence>
<dbReference type="Pfam" id="PF12796">
    <property type="entry name" value="Ank_2"/>
    <property type="match status" value="4"/>
</dbReference>
<dbReference type="PANTHER" id="PTHR24120">
    <property type="entry name" value="GH07239P"/>
    <property type="match status" value="1"/>
</dbReference>
<feature type="compositionally biased region" description="Low complexity" evidence="1">
    <location>
        <begin position="176"/>
        <end position="192"/>
    </location>
</feature>